<dbReference type="PANTHER" id="PTHR30068:SF4">
    <property type="entry name" value="URONATE ISOMERASE"/>
    <property type="match status" value="1"/>
</dbReference>
<reference evidence="8 9" key="1">
    <citation type="submission" date="2018-03" db="EMBL/GenBank/DDBJ databases">
        <title>Whole genome sequencing of Histamine producing bacteria.</title>
        <authorList>
            <person name="Butler K."/>
        </authorList>
    </citation>
    <scope>NUCLEOTIDE SEQUENCE [LARGE SCALE GENOMIC DNA]</scope>
    <source>
        <strain evidence="8 9">DSM 19138</strain>
    </source>
</reference>
<dbReference type="InterPro" id="IPR003766">
    <property type="entry name" value="Uronate_isomerase"/>
</dbReference>
<evidence type="ECO:0000256" key="2">
    <source>
        <dbReference type="ARBA" id="ARBA00004892"/>
    </source>
</evidence>
<dbReference type="HAMAP" id="MF_00675">
    <property type="entry name" value="UxaC"/>
    <property type="match status" value="1"/>
</dbReference>
<dbReference type="Pfam" id="PF02614">
    <property type="entry name" value="UxaC"/>
    <property type="match status" value="1"/>
</dbReference>
<dbReference type="EMBL" id="PYMB01000005">
    <property type="protein sequence ID" value="PSW12319.1"/>
    <property type="molecule type" value="Genomic_DNA"/>
</dbReference>
<comment type="caution">
    <text evidence="8">The sequence shown here is derived from an EMBL/GenBank/DDBJ whole genome shotgun (WGS) entry which is preliminary data.</text>
</comment>
<organism evidence="8 9">
    <name type="scientific">Photobacterium rosenbergii</name>
    <dbReference type="NCBI Taxonomy" id="294936"/>
    <lineage>
        <taxon>Bacteria</taxon>
        <taxon>Pseudomonadati</taxon>
        <taxon>Pseudomonadota</taxon>
        <taxon>Gammaproteobacteria</taxon>
        <taxon>Vibrionales</taxon>
        <taxon>Vibrionaceae</taxon>
        <taxon>Photobacterium</taxon>
    </lineage>
</organism>
<keyword evidence="6 7" id="KW-0413">Isomerase</keyword>
<dbReference type="PANTHER" id="PTHR30068">
    <property type="entry name" value="URONATE ISOMERASE"/>
    <property type="match status" value="1"/>
</dbReference>
<dbReference type="GO" id="GO:0019698">
    <property type="term" value="P:D-galacturonate catabolic process"/>
    <property type="evidence" value="ECO:0007669"/>
    <property type="project" value="TreeGrafter"/>
</dbReference>
<dbReference type="Gene3D" id="1.10.2020.10">
    <property type="entry name" value="uronate isomerase, domain 2, chain A"/>
    <property type="match status" value="1"/>
</dbReference>
<comment type="pathway">
    <text evidence="2 7">Carbohydrate metabolism; pentose and glucuronate interconversion.</text>
</comment>
<evidence type="ECO:0000256" key="5">
    <source>
        <dbReference type="ARBA" id="ARBA00020555"/>
    </source>
</evidence>
<evidence type="ECO:0000313" key="8">
    <source>
        <dbReference type="EMBL" id="PSW12319.1"/>
    </source>
</evidence>
<evidence type="ECO:0000256" key="1">
    <source>
        <dbReference type="ARBA" id="ARBA00001165"/>
    </source>
</evidence>
<dbReference type="OrthoDB" id="9766564at2"/>
<dbReference type="GO" id="GO:0042840">
    <property type="term" value="P:D-glucuronate catabolic process"/>
    <property type="evidence" value="ECO:0007669"/>
    <property type="project" value="TreeGrafter"/>
</dbReference>
<comment type="similarity">
    <text evidence="3 7">Belongs to the metallo-dependent hydrolases superfamily. Uronate isomerase family.</text>
</comment>
<dbReference type="Gene3D" id="3.20.20.140">
    <property type="entry name" value="Metal-dependent hydrolases"/>
    <property type="match status" value="1"/>
</dbReference>
<dbReference type="UniPathway" id="UPA00246"/>
<evidence type="ECO:0000256" key="7">
    <source>
        <dbReference type="HAMAP-Rule" id="MF_00675"/>
    </source>
</evidence>
<dbReference type="Proteomes" id="UP000241346">
    <property type="component" value="Unassembled WGS sequence"/>
</dbReference>
<comment type="catalytic activity">
    <reaction evidence="1 7">
        <text>D-glucuronate = D-fructuronate</text>
        <dbReference type="Rhea" id="RHEA:13049"/>
        <dbReference type="ChEBI" id="CHEBI:58720"/>
        <dbReference type="ChEBI" id="CHEBI:59863"/>
        <dbReference type="EC" id="5.3.1.12"/>
    </reaction>
</comment>
<dbReference type="SUPFAM" id="SSF51556">
    <property type="entry name" value="Metallo-dependent hydrolases"/>
    <property type="match status" value="1"/>
</dbReference>
<evidence type="ECO:0000313" key="9">
    <source>
        <dbReference type="Proteomes" id="UP000241346"/>
    </source>
</evidence>
<comment type="catalytic activity">
    <reaction evidence="7">
        <text>aldehydo-D-galacturonate = keto-D-tagaturonate</text>
        <dbReference type="Rhea" id="RHEA:27702"/>
        <dbReference type="ChEBI" id="CHEBI:12952"/>
        <dbReference type="ChEBI" id="CHEBI:17886"/>
    </reaction>
</comment>
<protein>
    <recommendedName>
        <fullName evidence="5 7">Uronate isomerase</fullName>
        <ecNumber evidence="4 7">5.3.1.12</ecNumber>
    </recommendedName>
    <alternativeName>
        <fullName evidence="7">Glucuronate isomerase</fullName>
    </alternativeName>
    <alternativeName>
        <fullName evidence="7">Uronic isomerase</fullName>
    </alternativeName>
</protein>
<evidence type="ECO:0000256" key="4">
    <source>
        <dbReference type="ARBA" id="ARBA00012546"/>
    </source>
</evidence>
<gene>
    <name evidence="7" type="primary">uxaC</name>
    <name evidence="8" type="ORF">C9J01_14185</name>
</gene>
<dbReference type="GO" id="GO:0008880">
    <property type="term" value="F:glucuronate isomerase activity"/>
    <property type="evidence" value="ECO:0007669"/>
    <property type="project" value="UniProtKB-UniRule"/>
</dbReference>
<dbReference type="InterPro" id="IPR032466">
    <property type="entry name" value="Metal_Hydrolase"/>
</dbReference>
<proteinExistence type="inferred from homology"/>
<dbReference type="AlphaFoldDB" id="A0A2T3NDS7"/>
<dbReference type="RefSeq" id="WP_107298809.1">
    <property type="nucleotide sequence ID" value="NZ_PYMB01000005.1"/>
</dbReference>
<name>A0A2T3NDS7_9GAMM</name>
<dbReference type="EC" id="5.3.1.12" evidence="4 7"/>
<dbReference type="NCBIfam" id="NF002794">
    <property type="entry name" value="PRK02925.1"/>
    <property type="match status" value="1"/>
</dbReference>
<sequence length="474" mass="54137">MKNFLCDDFLLSNETARHLYHEFAKDMPIYDYHCHLNPQEVAEDRRFDNLGQIWLEGDHYKWRGMRSAGIEEALITGKDSSDFDKYMAWAKTVPQTLGNPLYHWTHLELRRPFGITGQLFGPKTAKGIWDQCNEMLASPEFSARGIMKQMNVVMAGTTDDPIHTLEHHKAIAEDSSFDIEVAPSWRPDRAFKIELDGFADYLQQLGQVADVEIRRFADLLNALDRRLDHFAAHGCRAADHGIEIMRYAAVPSESDLDAILARRLDAQPLSEKEIDQFTTAVQVWLGRQYAKRGWVMQLHLGAQRNNSTRMFKLLGPDAGFDSIADRPFALELASLLNAMDLTNELPKTILYCLNPRDNEMMATMIGNFQGGGIAGKIQFGSGWWFNDQKDGMERQMQQLSQLGLLSQFVGMLTDSRSFLSYTRHEYFRRILCNMVGQWAENGEVPNDINMLGQMVKDICFNNAKSYFRLPGEQA</sequence>
<evidence type="ECO:0000256" key="6">
    <source>
        <dbReference type="ARBA" id="ARBA00023235"/>
    </source>
</evidence>
<evidence type="ECO:0000256" key="3">
    <source>
        <dbReference type="ARBA" id="ARBA00008397"/>
    </source>
</evidence>
<accession>A0A2T3NDS7</accession>